<dbReference type="SUPFAM" id="SSF55961">
    <property type="entry name" value="Bet v1-like"/>
    <property type="match status" value="1"/>
</dbReference>
<gene>
    <name evidence="3" type="ORF">ElyMa_003821600</name>
</gene>
<dbReference type="GO" id="GO:0008526">
    <property type="term" value="F:phosphatidylinositol transfer activity"/>
    <property type="evidence" value="ECO:0007669"/>
    <property type="project" value="TreeGrafter"/>
</dbReference>
<reference evidence="3 4" key="1">
    <citation type="journal article" date="2021" name="Elife">
        <title>Chloroplast acquisition without the gene transfer in kleptoplastic sea slugs, Plakobranchus ocellatus.</title>
        <authorList>
            <person name="Maeda T."/>
            <person name="Takahashi S."/>
            <person name="Yoshida T."/>
            <person name="Shimamura S."/>
            <person name="Takaki Y."/>
            <person name="Nagai Y."/>
            <person name="Toyoda A."/>
            <person name="Suzuki Y."/>
            <person name="Arimoto A."/>
            <person name="Ishii H."/>
            <person name="Satoh N."/>
            <person name="Nishiyama T."/>
            <person name="Hasebe M."/>
            <person name="Maruyama T."/>
            <person name="Minagawa J."/>
            <person name="Obokata J."/>
            <person name="Shigenobu S."/>
        </authorList>
    </citation>
    <scope>NUCLEOTIDE SEQUENCE [LARGE SCALE GENOMIC DNA]</scope>
</reference>
<accession>A0AAV4FFM9</accession>
<dbReference type="GO" id="GO:0003964">
    <property type="term" value="F:RNA-directed DNA polymerase activity"/>
    <property type="evidence" value="ECO:0007669"/>
    <property type="project" value="UniProtKB-KW"/>
</dbReference>
<keyword evidence="3" id="KW-0695">RNA-directed DNA polymerase</keyword>
<feature type="domain" description="Phosphatidylinositol transfer protein N-terminal" evidence="2">
    <location>
        <begin position="1"/>
        <end position="66"/>
    </location>
</feature>
<name>A0AAV4FFM9_9GAST</name>
<dbReference type="EMBL" id="BMAT01007806">
    <property type="protein sequence ID" value="GFR71739.1"/>
    <property type="molecule type" value="Genomic_DNA"/>
</dbReference>
<organism evidence="3 4">
    <name type="scientific">Elysia marginata</name>
    <dbReference type="NCBI Taxonomy" id="1093978"/>
    <lineage>
        <taxon>Eukaryota</taxon>
        <taxon>Metazoa</taxon>
        <taxon>Spiralia</taxon>
        <taxon>Lophotrochozoa</taxon>
        <taxon>Mollusca</taxon>
        <taxon>Gastropoda</taxon>
        <taxon>Heterobranchia</taxon>
        <taxon>Euthyneura</taxon>
        <taxon>Panpulmonata</taxon>
        <taxon>Sacoglossa</taxon>
        <taxon>Placobranchoidea</taxon>
        <taxon>Plakobranchidae</taxon>
        <taxon>Elysia</taxon>
    </lineage>
</organism>
<feature type="coiled-coil region" evidence="1">
    <location>
        <begin position="181"/>
        <end position="208"/>
    </location>
</feature>
<dbReference type="InterPro" id="IPR055261">
    <property type="entry name" value="PI_transfer_N"/>
</dbReference>
<dbReference type="Gene3D" id="3.30.530.20">
    <property type="match status" value="1"/>
</dbReference>
<dbReference type="GO" id="GO:0005737">
    <property type="term" value="C:cytoplasm"/>
    <property type="evidence" value="ECO:0007669"/>
    <property type="project" value="TreeGrafter"/>
</dbReference>
<evidence type="ECO:0000256" key="1">
    <source>
        <dbReference type="SAM" id="Coils"/>
    </source>
</evidence>
<keyword evidence="4" id="KW-1185">Reference proteome</keyword>
<dbReference type="InterPro" id="IPR001666">
    <property type="entry name" value="PI_transfer"/>
</dbReference>
<sequence>MLLKEYRICMPISVEEYRIGQLYMIAKHSHEQSESGQGVEVVKNEECTDPVHGSGRYTEKRVHLSRNALLSAKNYPGADCYSDHIPVTTKFRLKLKNVKRRPRNIKLNLALLKSDLSLRQRYSVNVRNKFQLLGKLEEPEEQWHQLKRAITEAATEEIPPTERRARQRWMTNEILEMMDKRRQTKNDKDAYENLHKQIRKKCDEAEEKWLNEKCKNMDLCGKTKPHMIYKNTEETVGRKTCSSTGCLKAKNGNIIMEKDKILERWAEYIHELFDDNRKHDHNIMKRNFAGPPIMKDEVCAAIRKMKAGKATGPDGVSVEMIEALEDYRVEKLTSLLNEIYDTGEIRADISRSVFTALPKKPGASECKLHRTISLMSHGIIILLRVVMMRIRINFYYSIILLIVKIVVDFSSHKPTASAGQDVIGSARPSPGEIRLCYFRTA</sequence>
<dbReference type="Proteomes" id="UP000762676">
    <property type="component" value="Unassembled WGS sequence"/>
</dbReference>
<dbReference type="PANTHER" id="PTHR10658:SF54">
    <property type="entry name" value="CYTOPLASMIC PHOSPHATIDYLINOSITOL TRANSFER PROTEIN 1"/>
    <property type="match status" value="1"/>
</dbReference>
<keyword evidence="3" id="KW-0548">Nucleotidyltransferase</keyword>
<evidence type="ECO:0000313" key="4">
    <source>
        <dbReference type="Proteomes" id="UP000762676"/>
    </source>
</evidence>
<dbReference type="PANTHER" id="PTHR10658">
    <property type="entry name" value="PHOSPHATIDYLINOSITOL TRANSFER PROTEIN"/>
    <property type="match status" value="1"/>
</dbReference>
<evidence type="ECO:0000259" key="2">
    <source>
        <dbReference type="Pfam" id="PF02121"/>
    </source>
</evidence>
<comment type="caution">
    <text evidence="3">The sequence shown here is derived from an EMBL/GenBank/DDBJ whole genome shotgun (WGS) entry which is preliminary data.</text>
</comment>
<keyword evidence="1" id="KW-0175">Coiled coil</keyword>
<protein>
    <submittedName>
        <fullName evidence="3">RNA-directed DNA polymerase from mobile element jockey-like</fullName>
    </submittedName>
</protein>
<dbReference type="InterPro" id="IPR023393">
    <property type="entry name" value="START-like_dom_sf"/>
</dbReference>
<dbReference type="AlphaFoldDB" id="A0AAV4FFM9"/>
<proteinExistence type="predicted"/>
<dbReference type="GO" id="GO:0035091">
    <property type="term" value="F:phosphatidylinositol binding"/>
    <property type="evidence" value="ECO:0007669"/>
    <property type="project" value="TreeGrafter"/>
</dbReference>
<dbReference type="Pfam" id="PF02121">
    <property type="entry name" value="IP_trans"/>
    <property type="match status" value="1"/>
</dbReference>
<evidence type="ECO:0000313" key="3">
    <source>
        <dbReference type="EMBL" id="GFR71739.1"/>
    </source>
</evidence>
<keyword evidence="3" id="KW-0808">Transferase</keyword>